<keyword evidence="2" id="KW-1185">Reference proteome</keyword>
<reference evidence="1 2" key="1">
    <citation type="journal article" date="2019" name="Int. J. Syst. Evol. Microbiol.">
        <title>Acidithiobacillus sulfuriphilus sp. nov.: an extremely acidophilic sulfur-oxidizing chemolithotroph isolated from a neutral pH environment.</title>
        <authorList>
            <person name="Falagan C."/>
            <person name="Moya-Beltran A."/>
            <person name="Castro M."/>
            <person name="Quatrini R."/>
            <person name="Johnson D.B."/>
        </authorList>
    </citation>
    <scope>NUCLEOTIDE SEQUENCE [LARGE SCALE GENOMIC DNA]</scope>
    <source>
        <strain evidence="1 2">CJ-2</strain>
    </source>
</reference>
<gene>
    <name evidence="1" type="ORF">EC580_000935</name>
</gene>
<sequence length="260" mass="28199">MTSKSKIPSFNASKCVGLLQFIFLCGVAILGFLVITHPFSLPMYAYYSLLGLCLICLALVIAVQLLLKGRFLDIRGVKAGWDSGDQWISPVRISRRIRRMHRAAFPAHLKQRGIVARDVTAARAQGRVQAARRPAGSGQKKKKTADSDGDGDGNGNGDATQHCTADVPPTFSESSYHRAVTVAHFLSYHGLAVRWSCSDKTIRNQVSAGKLPRPIQLPVGPRWPLAMIEGIESGRIPPVVSNTESTQPPHCPCYGQGGVK</sequence>
<evidence type="ECO:0000313" key="1">
    <source>
        <dbReference type="EMBL" id="XRI77270.1"/>
    </source>
</evidence>
<dbReference type="Proteomes" id="UP000271650">
    <property type="component" value="Chromosome"/>
</dbReference>
<evidence type="ECO:0000313" key="2">
    <source>
        <dbReference type="Proteomes" id="UP000271650"/>
    </source>
</evidence>
<proteinExistence type="predicted"/>
<protein>
    <submittedName>
        <fullName evidence="1">Uncharacterized protein</fullName>
    </submittedName>
</protein>
<dbReference type="EMBL" id="CP127527">
    <property type="protein sequence ID" value="XRI77270.1"/>
    <property type="molecule type" value="Genomic_DNA"/>
</dbReference>
<name>A0ACD5HR87_9PROT</name>
<accession>A0ACD5HR87</accession>
<organism evidence="1 2">
    <name type="scientific">Acidithiobacillus sulfuriphilus</name>
    <dbReference type="NCBI Taxonomy" id="1867749"/>
    <lineage>
        <taxon>Bacteria</taxon>
        <taxon>Pseudomonadati</taxon>
        <taxon>Pseudomonadota</taxon>
        <taxon>Acidithiobacillia</taxon>
        <taxon>Acidithiobacillales</taxon>
        <taxon>Acidithiobacillaceae</taxon>
        <taxon>Acidithiobacillus</taxon>
    </lineage>
</organism>